<dbReference type="Proteomes" id="UP000807716">
    <property type="component" value="Unassembled WGS sequence"/>
</dbReference>
<accession>A0A9P6UA18</accession>
<keyword evidence="2" id="KW-1185">Reference proteome</keyword>
<organism evidence="1 2">
    <name type="scientific">Actinomortierella ambigua</name>
    <dbReference type="NCBI Taxonomy" id="1343610"/>
    <lineage>
        <taxon>Eukaryota</taxon>
        <taxon>Fungi</taxon>
        <taxon>Fungi incertae sedis</taxon>
        <taxon>Mucoromycota</taxon>
        <taxon>Mortierellomycotina</taxon>
        <taxon>Mortierellomycetes</taxon>
        <taxon>Mortierellales</taxon>
        <taxon>Mortierellaceae</taxon>
        <taxon>Actinomortierella</taxon>
    </lineage>
</organism>
<evidence type="ECO:0000313" key="1">
    <source>
        <dbReference type="EMBL" id="KAG0265722.1"/>
    </source>
</evidence>
<sequence length="318" mass="36151">MPFVHSKPWRVEFFDHIKCPEHVRIPTEDCDAWTLNPKHRWVYDKLAVALAQGLEAAPHCVLPPTTSYPVFSKPITNLKGMGVGSRIIPDEATFVKSFTPGHFWCTLLKGDHISTDAAVVNGEMVWSRHTTGVPLSDGMFDYWHIHKETMPELESRCGAWIRQNLADYTGMVNFETIGGTIIEFHLRFTPQWADLYGQRWLEAVVRLYAEKRWDYDDNNRNDLYSVILWGLPQRQYRLPPASEVTKARATTSISSIQVPFYENIDPATTSNPPGGFRLAIINCRNLNAGRKAASILREAIKEAPSDQFLVDGITARHK</sequence>
<name>A0A9P6UA18_9FUNG</name>
<evidence type="ECO:0000313" key="2">
    <source>
        <dbReference type="Proteomes" id="UP000807716"/>
    </source>
</evidence>
<comment type="caution">
    <text evidence="1">The sequence shown here is derived from an EMBL/GenBank/DDBJ whole genome shotgun (WGS) entry which is preliminary data.</text>
</comment>
<proteinExistence type="predicted"/>
<dbReference type="EMBL" id="JAAAJB010000110">
    <property type="protein sequence ID" value="KAG0265722.1"/>
    <property type="molecule type" value="Genomic_DNA"/>
</dbReference>
<dbReference type="AlphaFoldDB" id="A0A9P6UA18"/>
<reference evidence="1" key="1">
    <citation type="journal article" date="2020" name="Fungal Divers.">
        <title>Resolving the Mortierellaceae phylogeny through synthesis of multi-gene phylogenetics and phylogenomics.</title>
        <authorList>
            <person name="Vandepol N."/>
            <person name="Liber J."/>
            <person name="Desiro A."/>
            <person name="Na H."/>
            <person name="Kennedy M."/>
            <person name="Barry K."/>
            <person name="Grigoriev I.V."/>
            <person name="Miller A.N."/>
            <person name="O'Donnell K."/>
            <person name="Stajich J.E."/>
            <person name="Bonito G."/>
        </authorList>
    </citation>
    <scope>NUCLEOTIDE SEQUENCE</scope>
    <source>
        <strain evidence="1">BC1065</strain>
    </source>
</reference>
<dbReference type="OrthoDB" id="4485030at2759"/>
<gene>
    <name evidence="1" type="ORF">DFQ27_000455</name>
</gene>
<protein>
    <submittedName>
        <fullName evidence="1">Uncharacterized protein</fullName>
    </submittedName>
</protein>